<evidence type="ECO:0008006" key="4">
    <source>
        <dbReference type="Google" id="ProtNLM"/>
    </source>
</evidence>
<evidence type="ECO:0000256" key="1">
    <source>
        <dbReference type="SAM" id="SignalP"/>
    </source>
</evidence>
<comment type="caution">
    <text evidence="2">The sequence shown here is derived from an EMBL/GenBank/DDBJ whole genome shotgun (WGS) entry which is preliminary data.</text>
</comment>
<proteinExistence type="predicted"/>
<dbReference type="AlphaFoldDB" id="A0A918Q0V1"/>
<evidence type="ECO:0000313" key="3">
    <source>
        <dbReference type="Proteomes" id="UP000662572"/>
    </source>
</evidence>
<keyword evidence="1" id="KW-0732">Signal</keyword>
<evidence type="ECO:0000313" key="2">
    <source>
        <dbReference type="EMBL" id="GGZ29927.1"/>
    </source>
</evidence>
<gene>
    <name evidence="2" type="ORF">GCM10011273_15060</name>
</gene>
<dbReference type="RefSeq" id="WP_189485750.1">
    <property type="nucleotide sequence ID" value="NZ_BMZB01000001.1"/>
</dbReference>
<reference evidence="2" key="1">
    <citation type="journal article" date="2014" name="Int. J. Syst. Evol. Microbiol.">
        <title>Complete genome sequence of Corynebacterium casei LMG S-19264T (=DSM 44701T), isolated from a smear-ripened cheese.</title>
        <authorList>
            <consortium name="US DOE Joint Genome Institute (JGI-PGF)"/>
            <person name="Walter F."/>
            <person name="Albersmeier A."/>
            <person name="Kalinowski J."/>
            <person name="Ruckert C."/>
        </authorList>
    </citation>
    <scope>NUCLEOTIDE SEQUENCE</scope>
    <source>
        <strain evidence="2">KCTC 32296</strain>
    </source>
</reference>
<reference evidence="2" key="2">
    <citation type="submission" date="2020-09" db="EMBL/GenBank/DDBJ databases">
        <authorList>
            <person name="Sun Q."/>
            <person name="Kim S."/>
        </authorList>
    </citation>
    <scope>NUCLEOTIDE SEQUENCE</scope>
    <source>
        <strain evidence="2">KCTC 32296</strain>
    </source>
</reference>
<feature type="signal peptide" evidence="1">
    <location>
        <begin position="1"/>
        <end position="24"/>
    </location>
</feature>
<keyword evidence="3" id="KW-1185">Reference proteome</keyword>
<dbReference type="Proteomes" id="UP000662572">
    <property type="component" value="Unassembled WGS sequence"/>
</dbReference>
<organism evidence="2 3">
    <name type="scientific">Asticcacaulis endophyticus</name>
    <dbReference type="NCBI Taxonomy" id="1395890"/>
    <lineage>
        <taxon>Bacteria</taxon>
        <taxon>Pseudomonadati</taxon>
        <taxon>Pseudomonadota</taxon>
        <taxon>Alphaproteobacteria</taxon>
        <taxon>Caulobacterales</taxon>
        <taxon>Caulobacteraceae</taxon>
        <taxon>Asticcacaulis</taxon>
    </lineage>
</organism>
<protein>
    <recommendedName>
        <fullName evidence="4">YARHG domain-containing protein</fullName>
    </recommendedName>
</protein>
<feature type="chain" id="PRO_5037755806" description="YARHG domain-containing protein" evidence="1">
    <location>
        <begin position="25"/>
        <end position="483"/>
    </location>
</feature>
<dbReference type="EMBL" id="BMZB01000001">
    <property type="protein sequence ID" value="GGZ29927.1"/>
    <property type="molecule type" value="Genomic_DNA"/>
</dbReference>
<sequence length="483" mass="53196">MKRTVKIATGLVVVFMAISGTALAQPYGNARLVSPPQYGQIKMVLGAARLVAQPSAECSIEGKPWVSAPCFDPVFARLRQTGEASATVVGLFRPALDGEIMRGTYGYDFALFDVTKQGAKFNVAKIDLQTSAVRAPQDCFSLPEEDVFYRMDRRGTVSVAQEMLTVVCGGAPKRTYGGYMAQGASLPAQEPAVGQAPNLSGPLWVTTEKRFLKGERRYLAIKDGDCPKDQRVDGDYCAPAAVAAFAGNAELKELDLIASERRVEEGAALTDKDIDQWVLKRKGKGPKQKLEADDRWFAHSNLEAIPGCTPIKDTTYRVVRHEGELYLQEEVLAQCGAPPAPSPFATYEAYGDERPVAQFKPDCPAESKMLSNICFDDVIAYMEANNHQALDVVVLNRPAQDRAQDRDYLYRGGPVSYDMVKVKFYEGHRYEADRKSSYNARSIILPGCSQMPNAPPEAKGWVLTKRGRNLMAVEYQWFSCPVS</sequence>
<accession>A0A918Q0V1</accession>
<name>A0A918Q0V1_9CAUL</name>